<protein>
    <recommendedName>
        <fullName evidence="2">UPF0173 metal-dependent hydrolase SAMN00777080_4586</fullName>
    </recommendedName>
</protein>
<proteinExistence type="inferred from homology"/>
<dbReference type="AlphaFoldDB" id="A0A1W2HAL4"/>
<dbReference type="InterPro" id="IPR036866">
    <property type="entry name" value="RibonucZ/Hydroxyglut_hydro"/>
</dbReference>
<dbReference type="SUPFAM" id="SSF56281">
    <property type="entry name" value="Metallo-hydrolase/oxidoreductase"/>
    <property type="match status" value="1"/>
</dbReference>
<dbReference type="GO" id="GO:0016787">
    <property type="term" value="F:hydrolase activity"/>
    <property type="evidence" value="ECO:0007669"/>
    <property type="project" value="UniProtKB-UniRule"/>
</dbReference>
<keyword evidence="5" id="KW-1185">Reference proteome</keyword>
<dbReference type="SMART" id="SM00849">
    <property type="entry name" value="Lactamase_B"/>
    <property type="match status" value="1"/>
</dbReference>
<evidence type="ECO:0000259" key="3">
    <source>
        <dbReference type="SMART" id="SM00849"/>
    </source>
</evidence>
<dbReference type="PANTHER" id="PTHR43546">
    <property type="entry name" value="UPF0173 METAL-DEPENDENT HYDROLASE MJ1163-RELATED"/>
    <property type="match status" value="1"/>
</dbReference>
<dbReference type="Proteomes" id="UP000192333">
    <property type="component" value="Chromosome I"/>
</dbReference>
<dbReference type="RefSeq" id="WP_172805270.1">
    <property type="nucleotide sequence ID" value="NZ_LT838813.1"/>
</dbReference>
<evidence type="ECO:0000256" key="1">
    <source>
        <dbReference type="ARBA" id="ARBA00022801"/>
    </source>
</evidence>
<dbReference type="InterPro" id="IPR050114">
    <property type="entry name" value="UPF0173_UPF0282_UlaG_hydrolase"/>
</dbReference>
<dbReference type="PANTHER" id="PTHR43546:SF3">
    <property type="entry name" value="UPF0173 METAL-DEPENDENT HYDROLASE MJ1163"/>
    <property type="match status" value="1"/>
</dbReference>
<reference evidence="5" key="1">
    <citation type="submission" date="2017-04" db="EMBL/GenBank/DDBJ databases">
        <authorList>
            <person name="Varghese N."/>
            <person name="Submissions S."/>
        </authorList>
    </citation>
    <scope>NUCLEOTIDE SEQUENCE [LARGE SCALE GENOMIC DNA]</scope>
    <source>
        <strain evidence="5">DSM 16537</strain>
    </source>
</reference>
<feature type="domain" description="Metallo-beta-lactamase" evidence="3">
    <location>
        <begin position="8"/>
        <end position="191"/>
    </location>
</feature>
<keyword evidence="1 2" id="KW-0378">Hydrolase</keyword>
<dbReference type="HAMAP" id="MF_00457">
    <property type="entry name" value="UPF0173"/>
    <property type="match status" value="1"/>
</dbReference>
<evidence type="ECO:0000313" key="5">
    <source>
        <dbReference type="Proteomes" id="UP000192333"/>
    </source>
</evidence>
<sequence length="227" mass="24827">MIEITYYGHSTYLVKINNKSILFDPFISPNPKASLIKVADIKPDYILISHGHEDHVADAESIAKGSDAMLVSNYEIAVWFAEKGVEKYHPMNHGGSKTFDFGKVKYVNAVHSSTLPDGSSGGAAGGFVIEHANGCFYFAGDTALTYDMKLIGEEFKIDFAFLPIGDNFTMGIKDAIKAASFVGTKKIIGIHYDTFPYIEIDLELAKKEAAEAGKELILLNIGETFTL</sequence>
<dbReference type="STRING" id="758820.SAMN00777080_4586"/>
<dbReference type="Gene3D" id="3.60.15.10">
    <property type="entry name" value="Ribonuclease Z/Hydroxyacylglutathione hydrolase-like"/>
    <property type="match status" value="1"/>
</dbReference>
<dbReference type="EMBL" id="LT838813">
    <property type="protein sequence ID" value="SMD45913.1"/>
    <property type="molecule type" value="Genomic_DNA"/>
</dbReference>
<gene>
    <name evidence="4" type="ORF">SAMN00777080_4586</name>
</gene>
<dbReference type="InterPro" id="IPR001279">
    <property type="entry name" value="Metallo-B-lactamas"/>
</dbReference>
<accession>A0A1W2HAL4</accession>
<dbReference type="NCBIfam" id="NF001911">
    <property type="entry name" value="PRK00685.1"/>
    <property type="match status" value="1"/>
</dbReference>
<evidence type="ECO:0000313" key="4">
    <source>
        <dbReference type="EMBL" id="SMD45913.1"/>
    </source>
</evidence>
<dbReference type="Pfam" id="PF13483">
    <property type="entry name" value="Lactamase_B_3"/>
    <property type="match status" value="1"/>
</dbReference>
<evidence type="ECO:0000256" key="2">
    <source>
        <dbReference type="HAMAP-Rule" id="MF_00457"/>
    </source>
</evidence>
<organism evidence="4 5">
    <name type="scientific">Aquiflexum balticum DSM 16537</name>
    <dbReference type="NCBI Taxonomy" id="758820"/>
    <lineage>
        <taxon>Bacteria</taxon>
        <taxon>Pseudomonadati</taxon>
        <taxon>Bacteroidota</taxon>
        <taxon>Cytophagia</taxon>
        <taxon>Cytophagales</taxon>
        <taxon>Cyclobacteriaceae</taxon>
        <taxon>Aquiflexum</taxon>
    </lineage>
</organism>
<dbReference type="InterPro" id="IPR022877">
    <property type="entry name" value="UPF0173"/>
</dbReference>
<name>A0A1W2HAL4_9BACT</name>
<comment type="similarity">
    <text evidence="2">Belongs to the UPF0173 family.</text>
</comment>